<evidence type="ECO:0000313" key="4">
    <source>
        <dbReference type="Proteomes" id="UP000620124"/>
    </source>
</evidence>
<feature type="domain" description="Zn(2)-C6 fungal-type" evidence="2">
    <location>
        <begin position="15"/>
        <end position="47"/>
    </location>
</feature>
<dbReference type="Gene3D" id="4.10.240.10">
    <property type="entry name" value="Zn(2)-C6 fungal-type DNA-binding domain"/>
    <property type="match status" value="1"/>
</dbReference>
<name>A0A8H7CNB9_9AGAR</name>
<protein>
    <submittedName>
        <fullName evidence="3">Zn(2)-C6 fungal-type domain-containing protein</fullName>
    </submittedName>
</protein>
<feature type="compositionally biased region" description="Low complexity" evidence="1">
    <location>
        <begin position="73"/>
        <end position="84"/>
    </location>
</feature>
<organism evidence="3 4">
    <name type="scientific">Mycena venus</name>
    <dbReference type="NCBI Taxonomy" id="2733690"/>
    <lineage>
        <taxon>Eukaryota</taxon>
        <taxon>Fungi</taxon>
        <taxon>Dikarya</taxon>
        <taxon>Basidiomycota</taxon>
        <taxon>Agaricomycotina</taxon>
        <taxon>Agaricomycetes</taxon>
        <taxon>Agaricomycetidae</taxon>
        <taxon>Agaricales</taxon>
        <taxon>Marasmiineae</taxon>
        <taxon>Mycenaceae</taxon>
        <taxon>Mycena</taxon>
    </lineage>
</organism>
<dbReference type="GO" id="GO:0008270">
    <property type="term" value="F:zinc ion binding"/>
    <property type="evidence" value="ECO:0007669"/>
    <property type="project" value="InterPro"/>
</dbReference>
<dbReference type="Proteomes" id="UP000620124">
    <property type="component" value="Unassembled WGS sequence"/>
</dbReference>
<dbReference type="AlphaFoldDB" id="A0A8H7CNB9"/>
<dbReference type="InterPro" id="IPR001138">
    <property type="entry name" value="Zn2Cys6_DnaBD"/>
</dbReference>
<comment type="caution">
    <text evidence="3">The sequence shown here is derived from an EMBL/GenBank/DDBJ whole genome shotgun (WGS) entry which is preliminary data.</text>
</comment>
<evidence type="ECO:0000259" key="2">
    <source>
        <dbReference type="PROSITE" id="PS50048"/>
    </source>
</evidence>
<dbReference type="EMBL" id="JACAZI010000017">
    <property type="protein sequence ID" value="KAF7342326.1"/>
    <property type="molecule type" value="Genomic_DNA"/>
</dbReference>
<accession>A0A8H7CNB9</accession>
<feature type="region of interest" description="Disordered" evidence="1">
    <location>
        <begin position="47"/>
        <end position="84"/>
    </location>
</feature>
<dbReference type="InterPro" id="IPR036864">
    <property type="entry name" value="Zn2-C6_fun-type_DNA-bd_sf"/>
</dbReference>
<keyword evidence="4" id="KW-1185">Reference proteome</keyword>
<evidence type="ECO:0000256" key="1">
    <source>
        <dbReference type="SAM" id="MobiDB-lite"/>
    </source>
</evidence>
<dbReference type="GO" id="GO:0000981">
    <property type="term" value="F:DNA-binding transcription factor activity, RNA polymerase II-specific"/>
    <property type="evidence" value="ECO:0007669"/>
    <property type="project" value="InterPro"/>
</dbReference>
<dbReference type="SUPFAM" id="SSF57701">
    <property type="entry name" value="Zn2/Cys6 DNA-binding domain"/>
    <property type="match status" value="1"/>
</dbReference>
<dbReference type="CDD" id="cd00067">
    <property type="entry name" value="GAL4"/>
    <property type="match status" value="1"/>
</dbReference>
<proteinExistence type="predicted"/>
<dbReference type="PROSITE" id="PS00463">
    <property type="entry name" value="ZN2_CY6_FUNGAL_1"/>
    <property type="match status" value="1"/>
</dbReference>
<evidence type="ECO:0000313" key="3">
    <source>
        <dbReference type="EMBL" id="KAF7342326.1"/>
    </source>
</evidence>
<gene>
    <name evidence="3" type="ORF">MVEN_01821000</name>
</gene>
<reference evidence="3" key="1">
    <citation type="submission" date="2020-05" db="EMBL/GenBank/DDBJ databases">
        <title>Mycena genomes resolve the evolution of fungal bioluminescence.</title>
        <authorList>
            <person name="Tsai I.J."/>
        </authorList>
    </citation>
    <scope>NUCLEOTIDE SEQUENCE</scope>
    <source>
        <strain evidence="3">CCC161011</strain>
    </source>
</reference>
<dbReference type="OrthoDB" id="3046261at2759"/>
<sequence>MSTEEPQKKPKKPPACDSCKARRVLCHPQPNSQPCPRCAEKNTTCTTTPVVRGRPRRRVTRPQLSPSTSFLESGRGSSWAASSSSSDSTALVVDYAVNCPSLSPEFVAHCFDCFEFMPQVGHPLVKRTMIRDAVEVASFNLHLLHPQSRVLALCIVAVASLASFHECVLGPGPRPESLADPEFFLSNRDLRVFGRRRAAVYRALRAKAIKAAWQIGAMLETTEENALTCYLVDILDQSDSCGMTRKYTESDEVRWMGLLMSDILFSTAQRMPMLITQHDQLLLSGPEPVPLDSLLASVESSKKPGLQVLWTSMKPYTFHVVCLARQLSETINGEYARLKPLSEAAVIKFLSSLTLLHSVAALLLARVDASLGPAPHYRMPMRYEDGTVETTARACGYAVVTGLVSLVLPFYRELELRGDGADPRVCERMRLFRVQTREIAVGCLHELARALRYLPPLHYTPLIWRILYPWAEFCVQNTPVDAADLETIVNELKRMGYSLDIISAPQATELIERLDACLGTSTQSQPVPDLMNSTEFAELFPLGESWIGVPGEHNGMMLDVTLDPFRFNGFTGA</sequence>
<dbReference type="PROSITE" id="PS50048">
    <property type="entry name" value="ZN2_CY6_FUNGAL_2"/>
    <property type="match status" value="1"/>
</dbReference>